<dbReference type="InterPro" id="IPR013083">
    <property type="entry name" value="Znf_RING/FYVE/PHD"/>
</dbReference>
<dbReference type="InterPro" id="IPR017907">
    <property type="entry name" value="Znf_RING_CS"/>
</dbReference>
<dbReference type="PANTHER" id="PTHR12109:SF3">
    <property type="entry name" value="RING FINGER PROTEIN 141"/>
    <property type="match status" value="1"/>
</dbReference>
<evidence type="ECO:0000256" key="4">
    <source>
        <dbReference type="PROSITE-ProRule" id="PRU00175"/>
    </source>
</evidence>
<keyword evidence="2 4" id="KW-0863">Zinc-finger</keyword>
<reference evidence="8" key="2">
    <citation type="submission" date="2023-11" db="UniProtKB">
        <authorList>
            <consortium name="WormBaseParasite"/>
        </authorList>
    </citation>
    <scope>IDENTIFICATION</scope>
</reference>
<evidence type="ECO:0000313" key="7">
    <source>
        <dbReference type="Proteomes" id="UP000050795"/>
    </source>
</evidence>
<evidence type="ECO:0000313" key="8">
    <source>
        <dbReference type="WBParaSite" id="TREG1_87100.1"/>
    </source>
</evidence>
<evidence type="ECO:0000256" key="3">
    <source>
        <dbReference type="ARBA" id="ARBA00022833"/>
    </source>
</evidence>
<dbReference type="GO" id="GO:0051865">
    <property type="term" value="P:protein autoubiquitination"/>
    <property type="evidence" value="ECO:0007669"/>
    <property type="project" value="TreeGrafter"/>
</dbReference>
<evidence type="ECO:0000256" key="2">
    <source>
        <dbReference type="ARBA" id="ARBA00022771"/>
    </source>
</evidence>
<keyword evidence="1" id="KW-0479">Metal-binding</keyword>
<proteinExistence type="predicted"/>
<dbReference type="InterPro" id="IPR001841">
    <property type="entry name" value="Znf_RING"/>
</dbReference>
<evidence type="ECO:0000259" key="6">
    <source>
        <dbReference type="PROSITE" id="PS50089"/>
    </source>
</evidence>
<organism evidence="7 8">
    <name type="scientific">Trichobilharzia regenti</name>
    <name type="common">Nasal bird schistosome</name>
    <dbReference type="NCBI Taxonomy" id="157069"/>
    <lineage>
        <taxon>Eukaryota</taxon>
        <taxon>Metazoa</taxon>
        <taxon>Spiralia</taxon>
        <taxon>Lophotrochozoa</taxon>
        <taxon>Platyhelminthes</taxon>
        <taxon>Trematoda</taxon>
        <taxon>Digenea</taxon>
        <taxon>Strigeidida</taxon>
        <taxon>Schistosomatoidea</taxon>
        <taxon>Schistosomatidae</taxon>
        <taxon>Trichobilharzia</taxon>
    </lineage>
</organism>
<feature type="region of interest" description="Disordered" evidence="5">
    <location>
        <begin position="239"/>
        <end position="269"/>
    </location>
</feature>
<dbReference type="InterPro" id="IPR047126">
    <property type="entry name" value="RNF141-like"/>
</dbReference>
<feature type="compositionally biased region" description="Polar residues" evidence="5">
    <location>
        <begin position="259"/>
        <end position="269"/>
    </location>
</feature>
<keyword evidence="7" id="KW-1185">Reference proteome</keyword>
<dbReference type="GO" id="GO:0008270">
    <property type="term" value="F:zinc ion binding"/>
    <property type="evidence" value="ECO:0007669"/>
    <property type="project" value="UniProtKB-KW"/>
</dbReference>
<feature type="compositionally biased region" description="Acidic residues" evidence="5">
    <location>
        <begin position="240"/>
        <end position="251"/>
    </location>
</feature>
<dbReference type="Gene3D" id="3.30.40.10">
    <property type="entry name" value="Zinc/RING finger domain, C3HC4 (zinc finger)"/>
    <property type="match status" value="1"/>
</dbReference>
<protein>
    <recommendedName>
        <fullName evidence="6">RING-type domain-containing protein</fullName>
    </recommendedName>
</protein>
<dbReference type="WBParaSite" id="TREG1_87100.1">
    <property type="protein sequence ID" value="TREG1_87100.1"/>
    <property type="gene ID" value="TREG1_87100"/>
</dbReference>
<name>A0AA85KHI0_TRIRE</name>
<keyword evidence="3" id="KW-0862">Zinc</keyword>
<accession>A0AA85KHI0</accession>
<dbReference type="Proteomes" id="UP000050795">
    <property type="component" value="Unassembled WGS sequence"/>
</dbReference>
<feature type="domain" description="RING-type" evidence="6">
    <location>
        <begin position="136"/>
        <end position="196"/>
    </location>
</feature>
<dbReference type="PROSITE" id="PS50089">
    <property type="entry name" value="ZF_RING_2"/>
    <property type="match status" value="1"/>
</dbReference>
<sequence>MFGSHTPKSLGYCMKLALSESLHDLDQNIRCAGRLSKINYEDLVDMVLELNKLCTTTFGERCSSTRFSLKKHQRGVFWRLTTKVFCSISRRDGSIYRVFDLKEFMLLYDEIIRFKSIIDSQPKITTCSSDTSDDPCCICLDREPDTVLPCMHVFCQICINKWAGLSYRLPSANDQSQESNNCRPKEANRTQCPICRSAYTNTSTSWQIIGTLSPKDHTRQISGIVLRMISRAGQATDAFSEVDDDDGDGDSVEVSVVSTSPQNNVTENL</sequence>
<dbReference type="GO" id="GO:0004842">
    <property type="term" value="F:ubiquitin-protein transferase activity"/>
    <property type="evidence" value="ECO:0007669"/>
    <property type="project" value="TreeGrafter"/>
</dbReference>
<evidence type="ECO:0000256" key="5">
    <source>
        <dbReference type="SAM" id="MobiDB-lite"/>
    </source>
</evidence>
<dbReference type="SMART" id="SM00184">
    <property type="entry name" value="RING"/>
    <property type="match status" value="1"/>
</dbReference>
<dbReference type="PROSITE" id="PS00518">
    <property type="entry name" value="ZF_RING_1"/>
    <property type="match status" value="1"/>
</dbReference>
<reference evidence="7" key="1">
    <citation type="submission" date="2022-06" db="EMBL/GenBank/DDBJ databases">
        <authorList>
            <person name="Berger JAMES D."/>
            <person name="Berger JAMES D."/>
        </authorList>
    </citation>
    <scope>NUCLEOTIDE SEQUENCE [LARGE SCALE GENOMIC DNA]</scope>
</reference>
<dbReference type="PANTHER" id="PTHR12109">
    <property type="entry name" value="RING FINGER PROTEIN 141-RELATED"/>
    <property type="match status" value="1"/>
</dbReference>
<dbReference type="SUPFAM" id="SSF57850">
    <property type="entry name" value="RING/U-box"/>
    <property type="match status" value="1"/>
</dbReference>
<dbReference type="AlphaFoldDB" id="A0AA85KHI0"/>
<evidence type="ECO:0000256" key="1">
    <source>
        <dbReference type="ARBA" id="ARBA00022723"/>
    </source>
</evidence>